<evidence type="ECO:0000313" key="7">
    <source>
        <dbReference type="Proteomes" id="UP000515154"/>
    </source>
</evidence>
<comment type="subcellular location">
    <subcellularLocation>
        <location evidence="1">Nucleus</location>
    </subcellularLocation>
</comment>
<dbReference type="RefSeq" id="XP_029650043.1">
    <property type="nucleotide sequence ID" value="XM_029794183.2"/>
</dbReference>
<dbReference type="GO" id="GO:0005634">
    <property type="term" value="C:nucleus"/>
    <property type="evidence" value="ECO:0007669"/>
    <property type="project" value="UniProtKB-SubCell"/>
</dbReference>
<dbReference type="AlphaFoldDB" id="A0A6P7TFJ4"/>
<name>A0A6P7TFJ4_9MOLL</name>
<evidence type="ECO:0000256" key="6">
    <source>
        <dbReference type="ARBA" id="ARBA00023242"/>
    </source>
</evidence>
<accession>A0A6P7TFJ4</accession>
<dbReference type="Pfam" id="PF07904">
    <property type="entry name" value="Eaf7"/>
    <property type="match status" value="1"/>
</dbReference>
<dbReference type="PANTHER" id="PTHR13581">
    <property type="entry name" value="MRG-BINDING PROTEIN"/>
    <property type="match status" value="1"/>
</dbReference>
<evidence type="ECO:0000256" key="4">
    <source>
        <dbReference type="ARBA" id="ARBA00023015"/>
    </source>
</evidence>
<dbReference type="GO" id="GO:0035267">
    <property type="term" value="C:NuA4 histone acetyltransferase complex"/>
    <property type="evidence" value="ECO:0007669"/>
    <property type="project" value="TreeGrafter"/>
</dbReference>
<evidence type="ECO:0000256" key="2">
    <source>
        <dbReference type="ARBA" id="ARBA00007117"/>
    </source>
</evidence>
<comment type="similarity">
    <text evidence="2">Belongs to the EAF7 family.</text>
</comment>
<evidence type="ECO:0000313" key="8">
    <source>
        <dbReference type="RefSeq" id="XP_029650043.1"/>
    </source>
</evidence>
<dbReference type="PANTHER" id="PTHR13581:SF5">
    <property type="entry name" value="MRG_MORF4L-BINDING PROTEIN"/>
    <property type="match status" value="1"/>
</dbReference>
<evidence type="ECO:0000256" key="3">
    <source>
        <dbReference type="ARBA" id="ARBA00022853"/>
    </source>
</evidence>
<dbReference type="KEGG" id="osn:115223547"/>
<reference evidence="8" key="1">
    <citation type="submission" date="2025-08" db="UniProtKB">
        <authorList>
            <consortium name="RefSeq"/>
        </authorList>
    </citation>
    <scope>IDENTIFICATION</scope>
</reference>
<keyword evidence="3" id="KW-0156">Chromatin regulator</keyword>
<dbReference type="GO" id="GO:0006357">
    <property type="term" value="P:regulation of transcription by RNA polymerase II"/>
    <property type="evidence" value="ECO:0007669"/>
    <property type="project" value="TreeGrafter"/>
</dbReference>
<keyword evidence="4" id="KW-0805">Transcription regulation</keyword>
<sequence length="207" mass="22827">MAENVDPLNWSVDMEVSLFHAMRGHKPVGVNRFFQMICIHEKLNNASSKKIPISDVWKHLGEMYDLMALNESEIFPFPNRICDFELNGNEYGNLLSGEFPRYKPGAFSSLDENNMSEASKLLSAADIKTEEKGLHKIQLKDISSSLSNTSNSGSTSYSSSSSSSTSLVSTLSSNTSESSKRKRTRQGQTPGADGAPNKRARTNKTHS</sequence>
<protein>
    <submittedName>
        <fullName evidence="8">MRG/MORF4L-binding protein</fullName>
    </submittedName>
</protein>
<evidence type="ECO:0000256" key="5">
    <source>
        <dbReference type="ARBA" id="ARBA00023163"/>
    </source>
</evidence>
<dbReference type="Proteomes" id="UP000515154">
    <property type="component" value="Linkage group LG23"/>
</dbReference>
<organism evidence="7 8">
    <name type="scientific">Octopus sinensis</name>
    <name type="common">East Asian common octopus</name>
    <dbReference type="NCBI Taxonomy" id="2607531"/>
    <lineage>
        <taxon>Eukaryota</taxon>
        <taxon>Metazoa</taxon>
        <taxon>Spiralia</taxon>
        <taxon>Lophotrochozoa</taxon>
        <taxon>Mollusca</taxon>
        <taxon>Cephalopoda</taxon>
        <taxon>Coleoidea</taxon>
        <taxon>Octopodiformes</taxon>
        <taxon>Octopoda</taxon>
        <taxon>Incirrata</taxon>
        <taxon>Octopodidae</taxon>
        <taxon>Octopus</taxon>
    </lineage>
</organism>
<keyword evidence="5" id="KW-0804">Transcription</keyword>
<dbReference type="GO" id="GO:0006325">
    <property type="term" value="P:chromatin organization"/>
    <property type="evidence" value="ECO:0007669"/>
    <property type="project" value="UniProtKB-KW"/>
</dbReference>
<gene>
    <name evidence="8" type="primary">LOC115223547</name>
</gene>
<proteinExistence type="inferred from homology"/>
<keyword evidence="6" id="KW-0539">Nucleus</keyword>
<dbReference type="InterPro" id="IPR012423">
    <property type="entry name" value="Eaf7/MRGBP"/>
</dbReference>
<evidence type="ECO:0000256" key="1">
    <source>
        <dbReference type="ARBA" id="ARBA00004123"/>
    </source>
</evidence>
<keyword evidence="7" id="KW-1185">Reference proteome</keyword>